<evidence type="ECO:0000259" key="12">
    <source>
        <dbReference type="PROSITE" id="PS51195"/>
    </source>
</evidence>
<dbReference type="CDD" id="cd18787">
    <property type="entry name" value="SF2_C_DEAD"/>
    <property type="match status" value="1"/>
</dbReference>
<dbReference type="InterPro" id="IPR050079">
    <property type="entry name" value="DEAD_box_RNA_helicase"/>
</dbReference>
<keyword evidence="14" id="KW-1185">Reference proteome</keyword>
<dbReference type="GO" id="GO:0016887">
    <property type="term" value="F:ATP hydrolysis activity"/>
    <property type="evidence" value="ECO:0007669"/>
    <property type="project" value="RHEA"/>
</dbReference>
<evidence type="ECO:0000256" key="3">
    <source>
        <dbReference type="ARBA" id="ARBA00022801"/>
    </source>
</evidence>
<dbReference type="InterPro" id="IPR001650">
    <property type="entry name" value="Helicase_C-like"/>
</dbReference>
<evidence type="ECO:0000313" key="14">
    <source>
        <dbReference type="Proteomes" id="UP000244248"/>
    </source>
</evidence>
<evidence type="ECO:0000313" key="13">
    <source>
        <dbReference type="EMBL" id="PTU31829.1"/>
    </source>
</evidence>
<evidence type="ECO:0000256" key="9">
    <source>
        <dbReference type="SAM" id="MobiDB-lite"/>
    </source>
</evidence>
<name>A0A2T5MH12_9GAMM</name>
<comment type="subunit">
    <text evidence="7">Component of the RNA degradosome, which is a multiprotein complex involved in RNA processing and mRNA degradation.</text>
</comment>
<dbReference type="EC" id="3.6.4.13" evidence="7"/>
<keyword evidence="4 7" id="KW-0347">Helicase</keyword>
<dbReference type="SUPFAM" id="SSF52540">
    <property type="entry name" value="P-loop containing nucleoside triphosphate hydrolases"/>
    <property type="match status" value="1"/>
</dbReference>
<evidence type="ECO:0000256" key="8">
    <source>
        <dbReference type="PROSITE-ProRule" id="PRU00552"/>
    </source>
</evidence>
<evidence type="ECO:0000256" key="1">
    <source>
        <dbReference type="ARBA" id="ARBA00022490"/>
    </source>
</evidence>
<dbReference type="HAMAP" id="MF_00661">
    <property type="entry name" value="DEAD_helicase_RhlB"/>
    <property type="match status" value="1"/>
</dbReference>
<keyword evidence="1 7" id="KW-0963">Cytoplasm</keyword>
<dbReference type="InterPro" id="IPR027417">
    <property type="entry name" value="P-loop_NTPase"/>
</dbReference>
<evidence type="ECO:0000259" key="11">
    <source>
        <dbReference type="PROSITE" id="PS51194"/>
    </source>
</evidence>
<feature type="domain" description="DEAD-box RNA helicase Q" evidence="12">
    <location>
        <begin position="9"/>
        <end position="37"/>
    </location>
</feature>
<proteinExistence type="inferred from homology"/>
<keyword evidence="6 7" id="KW-0694">RNA-binding</keyword>
<dbReference type="InterPro" id="IPR014001">
    <property type="entry name" value="Helicase_ATP-bd"/>
</dbReference>
<dbReference type="PROSITE" id="PS51192">
    <property type="entry name" value="HELICASE_ATP_BIND_1"/>
    <property type="match status" value="1"/>
</dbReference>
<comment type="catalytic activity">
    <reaction evidence="7">
        <text>ATP + H2O = ADP + phosphate + H(+)</text>
        <dbReference type="Rhea" id="RHEA:13065"/>
        <dbReference type="ChEBI" id="CHEBI:15377"/>
        <dbReference type="ChEBI" id="CHEBI:15378"/>
        <dbReference type="ChEBI" id="CHEBI:30616"/>
        <dbReference type="ChEBI" id="CHEBI:43474"/>
        <dbReference type="ChEBI" id="CHEBI:456216"/>
        <dbReference type="EC" id="3.6.4.13"/>
    </reaction>
</comment>
<comment type="similarity">
    <text evidence="7">Belongs to the DEAD box helicase family. RhlB subfamily.</text>
</comment>
<feature type="domain" description="Helicase ATP-binding" evidence="10">
    <location>
        <begin position="40"/>
        <end position="219"/>
    </location>
</feature>
<gene>
    <name evidence="7" type="primary">rhlB</name>
    <name evidence="13" type="ORF">CJD38_10455</name>
</gene>
<feature type="domain" description="Helicase C-terminal" evidence="11">
    <location>
        <begin position="230"/>
        <end position="394"/>
    </location>
</feature>
<dbReference type="GO" id="GO:0005524">
    <property type="term" value="F:ATP binding"/>
    <property type="evidence" value="ECO:0007669"/>
    <property type="project" value="UniProtKB-UniRule"/>
</dbReference>
<dbReference type="Proteomes" id="UP000244248">
    <property type="component" value="Unassembled WGS sequence"/>
</dbReference>
<accession>A0A2T5MH12</accession>
<feature type="region of interest" description="Disordered" evidence="9">
    <location>
        <begin position="391"/>
        <end position="434"/>
    </location>
</feature>
<evidence type="ECO:0000256" key="5">
    <source>
        <dbReference type="ARBA" id="ARBA00022840"/>
    </source>
</evidence>
<dbReference type="GO" id="GO:0003724">
    <property type="term" value="F:RNA helicase activity"/>
    <property type="evidence" value="ECO:0007669"/>
    <property type="project" value="UniProtKB-UniRule"/>
</dbReference>
<dbReference type="InterPro" id="IPR023554">
    <property type="entry name" value="RNA_helicase_ATP-dep_RhlB"/>
</dbReference>
<comment type="function">
    <text evidence="7">DEAD-box RNA helicase involved in RNA degradation. Has RNA-dependent ATPase activity and unwinds double-stranded RNA.</text>
</comment>
<feature type="compositionally biased region" description="Gly residues" evidence="9">
    <location>
        <begin position="409"/>
        <end position="434"/>
    </location>
</feature>
<feature type="short sequence motif" description="Q motif" evidence="8">
    <location>
        <begin position="9"/>
        <end position="37"/>
    </location>
</feature>
<keyword evidence="5 7" id="KW-0067">ATP-binding</keyword>
<protein>
    <recommendedName>
        <fullName evidence="7">ATP-dependent RNA helicase RhlB</fullName>
        <ecNumber evidence="7">3.6.4.13</ecNumber>
    </recommendedName>
</protein>
<dbReference type="InterPro" id="IPR014014">
    <property type="entry name" value="RNA_helicase_DEAD_Q_motif"/>
</dbReference>
<dbReference type="PROSITE" id="PS00039">
    <property type="entry name" value="DEAD_ATP_HELICASE"/>
    <property type="match status" value="1"/>
</dbReference>
<dbReference type="Gene3D" id="3.40.50.300">
    <property type="entry name" value="P-loop containing nucleotide triphosphate hydrolases"/>
    <property type="match status" value="2"/>
</dbReference>
<keyword evidence="3 7" id="KW-0378">Hydrolase</keyword>
<dbReference type="OrthoDB" id="9805696at2"/>
<dbReference type="PANTHER" id="PTHR47959:SF10">
    <property type="entry name" value="ATP-DEPENDENT RNA HELICASE RHLB"/>
    <property type="match status" value="1"/>
</dbReference>
<reference evidence="13 14" key="1">
    <citation type="submission" date="2018-04" db="EMBL/GenBank/DDBJ databases">
        <title>Novel species isolated from glacier.</title>
        <authorList>
            <person name="Liu Q."/>
            <person name="Xin Y.-H."/>
        </authorList>
    </citation>
    <scope>NUCLEOTIDE SEQUENCE [LARGE SCALE GENOMIC DNA]</scope>
    <source>
        <strain evidence="13 14">GT1R17</strain>
    </source>
</reference>
<dbReference type="CDD" id="cd00268">
    <property type="entry name" value="DEADc"/>
    <property type="match status" value="1"/>
</dbReference>
<dbReference type="InterPro" id="IPR000629">
    <property type="entry name" value="RNA-helicase_DEAD-box_CS"/>
</dbReference>
<dbReference type="GO" id="GO:0005829">
    <property type="term" value="C:cytosol"/>
    <property type="evidence" value="ECO:0007669"/>
    <property type="project" value="TreeGrafter"/>
</dbReference>
<evidence type="ECO:0000256" key="6">
    <source>
        <dbReference type="ARBA" id="ARBA00022884"/>
    </source>
</evidence>
<dbReference type="GO" id="GO:0003723">
    <property type="term" value="F:RNA binding"/>
    <property type="evidence" value="ECO:0007669"/>
    <property type="project" value="UniProtKB-UniRule"/>
</dbReference>
<evidence type="ECO:0000256" key="4">
    <source>
        <dbReference type="ARBA" id="ARBA00022806"/>
    </source>
</evidence>
<dbReference type="InterPro" id="IPR044742">
    <property type="entry name" value="DEAD/DEAH_RhlB"/>
</dbReference>
<comment type="caution">
    <text evidence="13">The sequence shown here is derived from an EMBL/GenBank/DDBJ whole genome shotgun (WGS) entry which is preliminary data.</text>
</comment>
<evidence type="ECO:0000259" key="10">
    <source>
        <dbReference type="PROSITE" id="PS51192"/>
    </source>
</evidence>
<dbReference type="GO" id="GO:0006401">
    <property type="term" value="P:RNA catabolic process"/>
    <property type="evidence" value="ECO:0007669"/>
    <property type="project" value="UniProtKB-UniRule"/>
</dbReference>
<dbReference type="Pfam" id="PF00270">
    <property type="entry name" value="DEAD"/>
    <property type="match status" value="1"/>
</dbReference>
<dbReference type="EMBL" id="QANS01000003">
    <property type="protein sequence ID" value="PTU31829.1"/>
    <property type="molecule type" value="Genomic_DNA"/>
</dbReference>
<dbReference type="SMART" id="SM00487">
    <property type="entry name" value="DEXDc"/>
    <property type="match status" value="1"/>
</dbReference>
<comment type="subcellular location">
    <subcellularLocation>
        <location evidence="7">Cytoplasm</location>
    </subcellularLocation>
</comment>
<feature type="compositionally biased region" description="Basic and acidic residues" evidence="9">
    <location>
        <begin position="391"/>
        <end position="404"/>
    </location>
</feature>
<dbReference type="SMART" id="SM00490">
    <property type="entry name" value="HELICc"/>
    <property type="match status" value="1"/>
</dbReference>
<dbReference type="PROSITE" id="PS51195">
    <property type="entry name" value="Q_MOTIF"/>
    <property type="match status" value="1"/>
</dbReference>
<sequence length="434" mass="47617">MQPAHLSDTAFADLPLHPSLQLGLQKLGYTNCTPIQALTLPRALNGEDLAGQAQTGTGKSAAFLLAAMNHLLNTPRAEGADVNQPRAIMLAPTRELAIQIFKDAEQLGSETGLRMSVVYGGTGYDAQRTSITNGLDILIGTPGRLIDYFKQDIFNLKQIAVLVLDEADRMFDLGFIADIRYLIRKMPAPAARKNYLFSATLSHRVLELAYEHMNNPTKVEVEPDQVTAERVRQTLVHVANDDKQRLLIGLLRHHDPLRTLVFVNMKRDAEQVENTLKANGFEAATLSGDVAQNKRERLLQDFKDGKLPVLVATDVAARGLHIPAVSHVINYDLPQDAEDYVHRIGRTARAGTTGDAISFCCETYVYSLPDIERYIGMRIPVDHDASDLMEKENFVQGARPERRPPSGARRGGPGGGRPGAGRPGAGRGGPPRRR</sequence>
<keyword evidence="2 7" id="KW-0547">Nucleotide-binding</keyword>
<dbReference type="PANTHER" id="PTHR47959">
    <property type="entry name" value="ATP-DEPENDENT RNA HELICASE RHLE-RELATED"/>
    <property type="match status" value="1"/>
</dbReference>
<dbReference type="AlphaFoldDB" id="A0A2T5MH12"/>
<dbReference type="PROSITE" id="PS51194">
    <property type="entry name" value="HELICASE_CTER"/>
    <property type="match status" value="1"/>
</dbReference>
<dbReference type="RefSeq" id="WP_107940374.1">
    <property type="nucleotide sequence ID" value="NZ_QANS01000003.1"/>
</dbReference>
<dbReference type="Pfam" id="PF00271">
    <property type="entry name" value="Helicase_C"/>
    <property type="match status" value="1"/>
</dbReference>
<dbReference type="InterPro" id="IPR011545">
    <property type="entry name" value="DEAD/DEAH_box_helicase_dom"/>
</dbReference>
<organism evidence="13 14">
    <name type="scientific">Stenotrophobium rhamnosiphilum</name>
    <dbReference type="NCBI Taxonomy" id="2029166"/>
    <lineage>
        <taxon>Bacteria</taxon>
        <taxon>Pseudomonadati</taxon>
        <taxon>Pseudomonadota</taxon>
        <taxon>Gammaproteobacteria</taxon>
        <taxon>Nevskiales</taxon>
        <taxon>Nevskiaceae</taxon>
        <taxon>Stenotrophobium</taxon>
    </lineage>
</organism>
<evidence type="ECO:0000256" key="2">
    <source>
        <dbReference type="ARBA" id="ARBA00022741"/>
    </source>
</evidence>
<evidence type="ECO:0000256" key="7">
    <source>
        <dbReference type="HAMAP-Rule" id="MF_00661"/>
    </source>
</evidence>